<dbReference type="Pfam" id="PF05603">
    <property type="entry name" value="Hikeshi-like_N"/>
    <property type="match status" value="1"/>
</dbReference>
<protein>
    <recommendedName>
        <fullName evidence="5">Hikeshi-like domain-containing protein</fullName>
    </recommendedName>
</protein>
<dbReference type="GO" id="GO:0005634">
    <property type="term" value="C:nucleus"/>
    <property type="evidence" value="ECO:0007669"/>
    <property type="project" value="TreeGrafter"/>
</dbReference>
<evidence type="ECO:0000259" key="2">
    <source>
        <dbReference type="Pfam" id="PF05603"/>
    </source>
</evidence>
<evidence type="ECO:0000256" key="1">
    <source>
        <dbReference type="ARBA" id="ARBA00006623"/>
    </source>
</evidence>
<sequence length="144" mass="16528">VFFSWPDPNKPPSWQYLGFISNDKPSAIFRITRLKSDLLAPSAIPRGFGTAVSHTAQIGVALERMHIIQGNIPQVDSEPSKVSCFQEFSQKMLENFVNFVSSFSVTQSQMTSSPFESFVPLSQVQNWYQGFRRRLEIDPYFWQK</sequence>
<evidence type="ECO:0000313" key="4">
    <source>
        <dbReference type="EMBL" id="CAD7228746.1"/>
    </source>
</evidence>
<dbReference type="InterPro" id="IPR048364">
    <property type="entry name" value="Hikeshi-like_C"/>
</dbReference>
<reference evidence="4" key="1">
    <citation type="submission" date="2020-11" db="EMBL/GenBank/DDBJ databases">
        <authorList>
            <person name="Tran Van P."/>
        </authorList>
    </citation>
    <scope>NUCLEOTIDE SEQUENCE</scope>
</reference>
<comment type="similarity">
    <text evidence="1">Belongs to the OPI10 family.</text>
</comment>
<dbReference type="GO" id="GO:0006606">
    <property type="term" value="P:protein import into nucleus"/>
    <property type="evidence" value="ECO:0007669"/>
    <property type="project" value="TreeGrafter"/>
</dbReference>
<dbReference type="PANTHER" id="PTHR12925:SF0">
    <property type="entry name" value="PROTEIN HIKESHI"/>
    <property type="match status" value="1"/>
</dbReference>
<dbReference type="GO" id="GO:0030544">
    <property type="term" value="F:Hsp70 protein binding"/>
    <property type="evidence" value="ECO:0007669"/>
    <property type="project" value="TreeGrafter"/>
</dbReference>
<feature type="domain" description="Hikeshi-like C-terminal" evidence="3">
    <location>
        <begin position="85"/>
        <end position="144"/>
    </location>
</feature>
<organism evidence="4">
    <name type="scientific">Cyprideis torosa</name>
    <dbReference type="NCBI Taxonomy" id="163714"/>
    <lineage>
        <taxon>Eukaryota</taxon>
        <taxon>Metazoa</taxon>
        <taxon>Ecdysozoa</taxon>
        <taxon>Arthropoda</taxon>
        <taxon>Crustacea</taxon>
        <taxon>Oligostraca</taxon>
        <taxon>Ostracoda</taxon>
        <taxon>Podocopa</taxon>
        <taxon>Podocopida</taxon>
        <taxon>Cytherocopina</taxon>
        <taxon>Cytheroidea</taxon>
        <taxon>Cytherideidae</taxon>
        <taxon>Cyprideis</taxon>
    </lineage>
</organism>
<dbReference type="InterPro" id="IPR031318">
    <property type="entry name" value="OPI10"/>
</dbReference>
<evidence type="ECO:0000259" key="3">
    <source>
        <dbReference type="Pfam" id="PF21057"/>
    </source>
</evidence>
<dbReference type="OrthoDB" id="10248398at2759"/>
<accession>A0A7R8WGJ1</accession>
<name>A0A7R8WGJ1_9CRUS</name>
<feature type="non-terminal residue" evidence="4">
    <location>
        <position position="1"/>
    </location>
</feature>
<dbReference type="InterPro" id="IPR008493">
    <property type="entry name" value="Hikeshi-like_N"/>
</dbReference>
<dbReference type="EMBL" id="OB661679">
    <property type="protein sequence ID" value="CAD7228746.1"/>
    <property type="molecule type" value="Genomic_DNA"/>
</dbReference>
<dbReference type="GO" id="GO:0005829">
    <property type="term" value="C:cytosol"/>
    <property type="evidence" value="ECO:0007669"/>
    <property type="project" value="TreeGrafter"/>
</dbReference>
<evidence type="ECO:0008006" key="5">
    <source>
        <dbReference type="Google" id="ProtNLM"/>
    </source>
</evidence>
<dbReference type="PANTHER" id="PTHR12925">
    <property type="entry name" value="HIKESHI FAMILY MEMBER"/>
    <property type="match status" value="1"/>
</dbReference>
<proteinExistence type="inferred from homology"/>
<dbReference type="GO" id="GO:0061608">
    <property type="term" value="F:nuclear import signal receptor activity"/>
    <property type="evidence" value="ECO:0007669"/>
    <property type="project" value="TreeGrafter"/>
</dbReference>
<dbReference type="AlphaFoldDB" id="A0A7R8WGJ1"/>
<gene>
    <name evidence="4" type="ORF">CTOB1V02_LOCUS6624</name>
</gene>
<dbReference type="Pfam" id="PF21057">
    <property type="entry name" value="Hikeshi-like_C"/>
    <property type="match status" value="1"/>
</dbReference>
<feature type="domain" description="Hikeshi-like N-terminal" evidence="2">
    <location>
        <begin position="1"/>
        <end position="77"/>
    </location>
</feature>